<dbReference type="GO" id="GO:0004190">
    <property type="term" value="F:aspartic-type endopeptidase activity"/>
    <property type="evidence" value="ECO:0007669"/>
    <property type="project" value="InterPro"/>
</dbReference>
<dbReference type="CDD" id="cd00303">
    <property type="entry name" value="retropepsin_like"/>
    <property type="match status" value="1"/>
</dbReference>
<evidence type="ECO:0000256" key="1">
    <source>
        <dbReference type="SAM" id="Coils"/>
    </source>
</evidence>
<dbReference type="InterPro" id="IPR021109">
    <property type="entry name" value="Peptidase_aspartic_dom_sf"/>
</dbReference>
<feature type="region of interest" description="Disordered" evidence="2">
    <location>
        <begin position="1"/>
        <end position="57"/>
    </location>
</feature>
<keyword evidence="1" id="KW-0175">Coiled coil</keyword>
<feature type="compositionally biased region" description="Basic and acidic residues" evidence="2">
    <location>
        <begin position="1"/>
        <end position="11"/>
    </location>
</feature>
<dbReference type="GO" id="GO:0006508">
    <property type="term" value="P:proteolysis"/>
    <property type="evidence" value="ECO:0007669"/>
    <property type="project" value="InterPro"/>
</dbReference>
<accession>A0A8R1IN28</accession>
<evidence type="ECO:0008006" key="5">
    <source>
        <dbReference type="Google" id="ProtNLM"/>
    </source>
</evidence>
<reference evidence="4" key="1">
    <citation type="submission" date="2010-08" db="EMBL/GenBank/DDBJ databases">
        <authorList>
            <consortium name="Caenorhabditis japonica Sequencing Consortium"/>
            <person name="Wilson R.K."/>
        </authorList>
    </citation>
    <scope>NUCLEOTIDE SEQUENCE [LARGE SCALE GENOMIC DNA]</scope>
    <source>
        <strain evidence="4">DF5081</strain>
    </source>
</reference>
<evidence type="ECO:0000313" key="4">
    <source>
        <dbReference type="Proteomes" id="UP000005237"/>
    </source>
</evidence>
<dbReference type="AlphaFoldDB" id="A0A8R1IN28"/>
<dbReference type="EnsemblMetazoa" id="CJA39649.1">
    <property type="protein sequence ID" value="CJA39649.1"/>
    <property type="gene ID" value="WBGene00215496"/>
</dbReference>
<sequence>MGQSAHPEKKQAATAAAEQAGHMARDCRKKQNAFSAKPNRRAVQNHQQPASNHVKTATTDNDVQSQMEMYRQQVAELQRLNAELLAEPGRGRTTSCLSWPTAEASPTIASQDRVNSARVTSPPITTQIPVRINGFPVFALIDTGSTITVAGRAFATRIGIPSLYQASASHAIGLGGNEVQMAGAAFANICIGTKSWMHRIHFTTRRILYARKRDKTVLNDFTCDSNVLLKTNTSSM</sequence>
<dbReference type="InterPro" id="IPR001969">
    <property type="entry name" value="Aspartic_peptidase_AS"/>
</dbReference>
<feature type="coiled-coil region" evidence="1">
    <location>
        <begin position="60"/>
        <end position="87"/>
    </location>
</feature>
<evidence type="ECO:0000256" key="2">
    <source>
        <dbReference type="SAM" id="MobiDB-lite"/>
    </source>
</evidence>
<name>A0A8R1IN28_CAEJA</name>
<proteinExistence type="predicted"/>
<feature type="compositionally biased region" description="Low complexity" evidence="2">
    <location>
        <begin position="12"/>
        <end position="22"/>
    </location>
</feature>
<feature type="compositionally biased region" description="Polar residues" evidence="2">
    <location>
        <begin position="42"/>
        <end position="57"/>
    </location>
</feature>
<keyword evidence="4" id="KW-1185">Reference proteome</keyword>
<dbReference type="Proteomes" id="UP000005237">
    <property type="component" value="Unassembled WGS sequence"/>
</dbReference>
<dbReference type="Gene3D" id="2.40.70.10">
    <property type="entry name" value="Acid Proteases"/>
    <property type="match status" value="1"/>
</dbReference>
<reference evidence="3" key="2">
    <citation type="submission" date="2022-06" db="UniProtKB">
        <authorList>
            <consortium name="EnsemblMetazoa"/>
        </authorList>
    </citation>
    <scope>IDENTIFICATION</scope>
    <source>
        <strain evidence="3">DF5081</strain>
    </source>
</reference>
<protein>
    <recommendedName>
        <fullName evidence="5">Peptidase A2 domain-containing protein</fullName>
    </recommendedName>
</protein>
<evidence type="ECO:0000313" key="3">
    <source>
        <dbReference type="EnsemblMetazoa" id="CJA39649.1"/>
    </source>
</evidence>
<dbReference type="PROSITE" id="PS00141">
    <property type="entry name" value="ASP_PROTEASE"/>
    <property type="match status" value="1"/>
</dbReference>
<dbReference type="SUPFAM" id="SSF50630">
    <property type="entry name" value="Acid proteases"/>
    <property type="match status" value="1"/>
</dbReference>
<organism evidence="3 4">
    <name type="scientific">Caenorhabditis japonica</name>
    <dbReference type="NCBI Taxonomy" id="281687"/>
    <lineage>
        <taxon>Eukaryota</taxon>
        <taxon>Metazoa</taxon>
        <taxon>Ecdysozoa</taxon>
        <taxon>Nematoda</taxon>
        <taxon>Chromadorea</taxon>
        <taxon>Rhabditida</taxon>
        <taxon>Rhabditina</taxon>
        <taxon>Rhabditomorpha</taxon>
        <taxon>Rhabditoidea</taxon>
        <taxon>Rhabditidae</taxon>
        <taxon>Peloderinae</taxon>
        <taxon>Caenorhabditis</taxon>
    </lineage>
</organism>
<dbReference type="Pfam" id="PF13975">
    <property type="entry name" value="gag-asp_proteas"/>
    <property type="match status" value="1"/>
</dbReference>